<accession>A0A7H1B7H7</accession>
<feature type="chain" id="PRO_5039050708" description="Lipoprotein" evidence="1">
    <location>
        <begin position="25"/>
        <end position="319"/>
    </location>
</feature>
<dbReference type="SUPFAM" id="SSF89392">
    <property type="entry name" value="Prokaryotic lipoproteins and lipoprotein localization factors"/>
    <property type="match status" value="1"/>
</dbReference>
<protein>
    <recommendedName>
        <fullName evidence="4">Lipoprotein</fullName>
    </recommendedName>
</protein>
<evidence type="ECO:0000256" key="1">
    <source>
        <dbReference type="SAM" id="SignalP"/>
    </source>
</evidence>
<dbReference type="RefSeq" id="WP_188337392.1">
    <property type="nucleotide sequence ID" value="NZ_CP061281.1"/>
</dbReference>
<feature type="signal peptide" evidence="1">
    <location>
        <begin position="1"/>
        <end position="24"/>
    </location>
</feature>
<keyword evidence="3" id="KW-1185">Reference proteome</keyword>
<evidence type="ECO:0000313" key="3">
    <source>
        <dbReference type="Proteomes" id="UP000516428"/>
    </source>
</evidence>
<evidence type="ECO:0008006" key="4">
    <source>
        <dbReference type="Google" id="ProtNLM"/>
    </source>
</evidence>
<dbReference type="EMBL" id="CP061281">
    <property type="protein sequence ID" value="QNS04682.1"/>
    <property type="molecule type" value="Genomic_DNA"/>
</dbReference>
<dbReference type="KEGG" id="sxn:IAG42_14380"/>
<dbReference type="PROSITE" id="PS51257">
    <property type="entry name" value="PROKAR_LIPOPROTEIN"/>
    <property type="match status" value="1"/>
</dbReference>
<evidence type="ECO:0000313" key="2">
    <source>
        <dbReference type="EMBL" id="QNS04682.1"/>
    </source>
</evidence>
<dbReference type="Proteomes" id="UP000516428">
    <property type="component" value="Chromosome"/>
</dbReference>
<reference evidence="2 3" key="1">
    <citation type="submission" date="2020-09" db="EMBL/GenBank/DDBJ databases">
        <title>A novel species.</title>
        <authorList>
            <person name="Gao J."/>
        </authorList>
    </citation>
    <scope>NUCLEOTIDE SEQUENCE [LARGE SCALE GENOMIC DNA]</scope>
    <source>
        <strain evidence="2 3">CRXT-Y-14</strain>
    </source>
</reference>
<organism evidence="2 3">
    <name type="scientific">Streptomyces xanthii</name>
    <dbReference type="NCBI Taxonomy" id="2768069"/>
    <lineage>
        <taxon>Bacteria</taxon>
        <taxon>Bacillati</taxon>
        <taxon>Actinomycetota</taxon>
        <taxon>Actinomycetes</taxon>
        <taxon>Kitasatosporales</taxon>
        <taxon>Streptomycetaceae</taxon>
        <taxon>Streptomyces</taxon>
    </lineage>
</organism>
<proteinExistence type="predicted"/>
<gene>
    <name evidence="2" type="ORF">IAG42_14380</name>
</gene>
<dbReference type="InterPro" id="IPR029046">
    <property type="entry name" value="LolA/LolB/LppX"/>
</dbReference>
<keyword evidence="1" id="KW-0732">Signal</keyword>
<sequence length="319" mass="34013">MTVAVRRALGAATVTALLCAGAVACDEGSEKSGSASDAGTRSQSQVTQALTAAFKKTEAAKSAKVEMTMKTPTGLDGGGTMKMSGTMGWDPTVMDMTMTGSALTAGDPDAPEKMRMVWQDDVMYMDMGAEATKDMDMMDGKRWMKMDLGAMAEKSGDEQLMRQMTGSLDSMNQDPAQQIAVLLSSPNLKHLGAATVDGVKTQHYKGKLTVDEMMEKNDSLKALSKSERDELLKNVKKSGIKGYDTELWVNEDDLPVRIDVTMKTPQGAVEINESFSDYGSAVKVEVPPADQTFDLMEMLKKIGEAAGDPGSATGADGDV</sequence>
<name>A0A7H1B7H7_9ACTN</name>
<dbReference type="Gene3D" id="2.50.20.20">
    <property type="match status" value="1"/>
</dbReference>
<dbReference type="AlphaFoldDB" id="A0A7H1B7H7"/>